<evidence type="ECO:0000313" key="2">
    <source>
        <dbReference type="Proteomes" id="UP000053240"/>
    </source>
</evidence>
<comment type="caution">
    <text evidence="1">The sequence shown here is derived from an EMBL/GenBank/DDBJ whole genome shotgun (WGS) entry which is preliminary data.</text>
</comment>
<organism evidence="1 2">
    <name type="scientific">Papilio machaon</name>
    <name type="common">Old World swallowtail butterfly</name>
    <dbReference type="NCBI Taxonomy" id="76193"/>
    <lineage>
        <taxon>Eukaryota</taxon>
        <taxon>Metazoa</taxon>
        <taxon>Ecdysozoa</taxon>
        <taxon>Arthropoda</taxon>
        <taxon>Hexapoda</taxon>
        <taxon>Insecta</taxon>
        <taxon>Pterygota</taxon>
        <taxon>Neoptera</taxon>
        <taxon>Endopterygota</taxon>
        <taxon>Lepidoptera</taxon>
        <taxon>Glossata</taxon>
        <taxon>Ditrysia</taxon>
        <taxon>Papilionoidea</taxon>
        <taxon>Papilionidae</taxon>
        <taxon>Papilioninae</taxon>
        <taxon>Papilio</taxon>
    </lineage>
</organism>
<dbReference type="InParanoid" id="A0A0N1IQQ8"/>
<sequence>MNRDTGPNKMETFIFEGQDSLLVGSTLCLEFNSILSFAENVTEIFDYHSMPALSELDDFDICLKKPDAVYCIVDLELLEDDTPLYQFIKVIKQNSV</sequence>
<evidence type="ECO:0000313" key="1">
    <source>
        <dbReference type="EMBL" id="KPJ21556.1"/>
    </source>
</evidence>
<gene>
    <name evidence="1" type="ORF">RR48_00432</name>
</gene>
<dbReference type="EMBL" id="LADJ01054939">
    <property type="protein sequence ID" value="KPJ21556.1"/>
    <property type="molecule type" value="Genomic_DNA"/>
</dbReference>
<accession>A0A0N1IQQ8</accession>
<name>A0A0N1IQQ8_PAPMA</name>
<reference evidence="1 2" key="1">
    <citation type="journal article" date="2015" name="Nat. Commun.">
        <title>Outbred genome sequencing and CRISPR/Cas9 gene editing in butterflies.</title>
        <authorList>
            <person name="Li X."/>
            <person name="Fan D."/>
            <person name="Zhang W."/>
            <person name="Liu G."/>
            <person name="Zhang L."/>
            <person name="Zhao L."/>
            <person name="Fang X."/>
            <person name="Chen L."/>
            <person name="Dong Y."/>
            <person name="Chen Y."/>
            <person name="Ding Y."/>
            <person name="Zhao R."/>
            <person name="Feng M."/>
            <person name="Zhu Y."/>
            <person name="Feng Y."/>
            <person name="Jiang X."/>
            <person name="Zhu D."/>
            <person name="Xiang H."/>
            <person name="Feng X."/>
            <person name="Li S."/>
            <person name="Wang J."/>
            <person name="Zhang G."/>
            <person name="Kronforst M.R."/>
            <person name="Wang W."/>
        </authorList>
    </citation>
    <scope>NUCLEOTIDE SEQUENCE [LARGE SCALE GENOMIC DNA]</scope>
    <source>
        <strain evidence="1">Ya'a_city_454_Pm</strain>
        <tissue evidence="1">Whole body</tissue>
    </source>
</reference>
<keyword evidence="2" id="KW-1185">Reference proteome</keyword>
<protein>
    <submittedName>
        <fullName evidence="1">Uncharacterized protein</fullName>
    </submittedName>
</protein>
<dbReference type="AlphaFoldDB" id="A0A0N1IQQ8"/>
<proteinExistence type="predicted"/>
<dbReference type="Proteomes" id="UP000053240">
    <property type="component" value="Unassembled WGS sequence"/>
</dbReference>